<accession>A0AB34WXZ7</accession>
<keyword evidence="1" id="KW-0472">Membrane</keyword>
<proteinExistence type="predicted"/>
<feature type="transmembrane region" description="Helical" evidence="1">
    <location>
        <begin position="38"/>
        <end position="63"/>
    </location>
</feature>
<dbReference type="EMBL" id="LSDN01000018">
    <property type="protein sequence ID" value="KXB80160.1"/>
    <property type="molecule type" value="Genomic_DNA"/>
</dbReference>
<name>A0AB34WXZ7_9ACTO</name>
<reference evidence="2 3" key="1">
    <citation type="submission" date="2016-01" db="EMBL/GenBank/DDBJ databases">
        <authorList>
            <person name="Mitreva M."/>
            <person name="Pepin K.H."/>
            <person name="Mihindukulasuriya K.A."/>
            <person name="Fulton R."/>
            <person name="Fronick C."/>
            <person name="O'Laughlin M."/>
            <person name="Miner T."/>
            <person name="Herter B."/>
            <person name="Rosa B.A."/>
            <person name="Cordes M."/>
            <person name="Tomlinson C."/>
            <person name="Wollam A."/>
            <person name="Palsikar V.B."/>
            <person name="Mardis E.R."/>
            <person name="Wilson R.K."/>
        </authorList>
    </citation>
    <scope>NUCLEOTIDE SEQUENCE [LARGE SCALE GENOMIC DNA]</scope>
    <source>
        <strain evidence="2 3">DNF00696</strain>
    </source>
</reference>
<sequence>MKNAFDALPIVEAENQLSPGKIKPPIKGMSMKTKTKKIASSAAALGVALALGAGLTAGAGALWKDASGATEVAITAGNLDVNEVAAQSAVRDVSADGIRNGTVVDLTKDKIVPGDTWAKDIALDVALDGKNMVAEIGIDPQAKGAGDLVADTQGVKFATEIFKADANGAPTGDALATGTLASTKLKLTPADVSADTDGKADYVLRVKATFDKDTPDQVRVKKAASLAGIGGQLIQIREAK</sequence>
<dbReference type="AlphaFoldDB" id="A0AB34WXZ7"/>
<evidence type="ECO:0008006" key="4">
    <source>
        <dbReference type="Google" id="ProtNLM"/>
    </source>
</evidence>
<evidence type="ECO:0000313" key="3">
    <source>
        <dbReference type="Proteomes" id="UP000070572"/>
    </source>
</evidence>
<keyword evidence="1" id="KW-0812">Transmembrane</keyword>
<gene>
    <name evidence="2" type="ORF">HMPREF1862_01384</name>
</gene>
<keyword evidence="1" id="KW-1133">Transmembrane helix</keyword>
<evidence type="ECO:0000256" key="1">
    <source>
        <dbReference type="SAM" id="Phobius"/>
    </source>
</evidence>
<organism evidence="2 3">
    <name type="scientific">Varibaculum cambriense</name>
    <dbReference type="NCBI Taxonomy" id="184870"/>
    <lineage>
        <taxon>Bacteria</taxon>
        <taxon>Bacillati</taxon>
        <taxon>Actinomycetota</taxon>
        <taxon>Actinomycetes</taxon>
        <taxon>Actinomycetales</taxon>
        <taxon>Actinomycetaceae</taxon>
        <taxon>Varibaculum</taxon>
    </lineage>
</organism>
<dbReference type="Proteomes" id="UP000070572">
    <property type="component" value="Unassembled WGS sequence"/>
</dbReference>
<comment type="caution">
    <text evidence="2">The sequence shown here is derived from an EMBL/GenBank/DDBJ whole genome shotgun (WGS) entry which is preliminary data.</text>
</comment>
<protein>
    <recommendedName>
        <fullName evidence="4">Alternate-type signal peptide domain-containing protein</fullName>
    </recommendedName>
</protein>
<evidence type="ECO:0000313" key="2">
    <source>
        <dbReference type="EMBL" id="KXB80160.1"/>
    </source>
</evidence>